<name>A0A4Q1BUP1_TREME</name>
<keyword evidence="2" id="KW-1133">Transmembrane helix</keyword>
<evidence type="ECO:0000313" key="3">
    <source>
        <dbReference type="EMBL" id="RXK41853.1"/>
    </source>
</evidence>
<accession>A0A4Q1BUP1</accession>
<keyword evidence="4" id="KW-1185">Reference proteome</keyword>
<reference evidence="3 4" key="1">
    <citation type="submission" date="2016-06" db="EMBL/GenBank/DDBJ databases">
        <title>Evolution of pathogenesis and genome organization in the Tremellales.</title>
        <authorList>
            <person name="Cuomo C."/>
            <person name="Litvintseva A."/>
            <person name="Heitman J."/>
            <person name="Chen Y."/>
            <person name="Sun S."/>
            <person name="Springer D."/>
            <person name="Dromer F."/>
            <person name="Young S."/>
            <person name="Zeng Q."/>
            <person name="Chapman S."/>
            <person name="Gujja S."/>
            <person name="Saif S."/>
            <person name="Birren B."/>
        </authorList>
    </citation>
    <scope>NUCLEOTIDE SEQUENCE [LARGE SCALE GENOMIC DNA]</scope>
    <source>
        <strain evidence="3 4">ATCC 28783</strain>
    </source>
</reference>
<evidence type="ECO:0000256" key="2">
    <source>
        <dbReference type="SAM" id="Phobius"/>
    </source>
</evidence>
<feature type="transmembrane region" description="Helical" evidence="2">
    <location>
        <begin position="105"/>
        <end position="125"/>
    </location>
</feature>
<evidence type="ECO:0000313" key="4">
    <source>
        <dbReference type="Proteomes" id="UP000289152"/>
    </source>
</evidence>
<feature type="compositionally biased region" description="Polar residues" evidence="1">
    <location>
        <begin position="28"/>
        <end position="65"/>
    </location>
</feature>
<gene>
    <name evidence="3" type="ORF">M231_00852</name>
</gene>
<dbReference type="AlphaFoldDB" id="A0A4Q1BUP1"/>
<feature type="region of interest" description="Disordered" evidence="1">
    <location>
        <begin position="1"/>
        <end position="65"/>
    </location>
</feature>
<comment type="caution">
    <text evidence="3">The sequence shown here is derived from an EMBL/GenBank/DDBJ whole genome shotgun (WGS) entry which is preliminary data.</text>
</comment>
<dbReference type="Proteomes" id="UP000289152">
    <property type="component" value="Unassembled WGS sequence"/>
</dbReference>
<dbReference type="VEuPathDB" id="FungiDB:TREMEDRAFT_65798"/>
<protein>
    <submittedName>
        <fullName evidence="3">Uncharacterized protein</fullName>
    </submittedName>
</protein>
<dbReference type="EMBL" id="SDIL01000005">
    <property type="protein sequence ID" value="RXK41853.1"/>
    <property type="molecule type" value="Genomic_DNA"/>
</dbReference>
<evidence type="ECO:0000256" key="1">
    <source>
        <dbReference type="SAM" id="MobiDB-lite"/>
    </source>
</evidence>
<keyword evidence="2" id="KW-0812">Transmembrane</keyword>
<proteinExistence type="predicted"/>
<dbReference type="InParanoid" id="A0A4Q1BUP1"/>
<organism evidence="3 4">
    <name type="scientific">Tremella mesenterica</name>
    <name type="common">Jelly fungus</name>
    <dbReference type="NCBI Taxonomy" id="5217"/>
    <lineage>
        <taxon>Eukaryota</taxon>
        <taxon>Fungi</taxon>
        <taxon>Dikarya</taxon>
        <taxon>Basidiomycota</taxon>
        <taxon>Agaricomycotina</taxon>
        <taxon>Tremellomycetes</taxon>
        <taxon>Tremellales</taxon>
        <taxon>Tremellaceae</taxon>
        <taxon>Tremella</taxon>
    </lineage>
</organism>
<feature type="compositionally biased region" description="Polar residues" evidence="1">
    <location>
        <begin position="1"/>
        <end position="15"/>
    </location>
</feature>
<sequence>MFTTRIYQSKTTTTEGIHDPSQHPLDTLQPNSITPEPTYESTYQGTSSNYPSPSHPETNPTESNHQSRFSRFFHLCSKGDSDHVHDSYDWNHTSSSKSRIKKRTIFTVVATLSAVGAWGYILYLATLPTHPTLYVCAPGSEKTNQTAEKDYGIEGGVRLCCPSSLQWFPADGDKGSEIWTEDGLGFLTLSKDIGGRRSEWDKNCKVLELDGEEGNLTVVEVLLGPRKAGVGLFTGEKAEEGEEDVEESGKSGDTVRVEVVL</sequence>
<keyword evidence="2" id="KW-0472">Membrane</keyword>